<feature type="domain" description="Bacterial sugar transferase" evidence="2">
    <location>
        <begin position="9"/>
        <end position="66"/>
    </location>
</feature>
<evidence type="ECO:0000259" key="2">
    <source>
        <dbReference type="Pfam" id="PF02397"/>
    </source>
</evidence>
<dbReference type="Proteomes" id="UP000253975">
    <property type="component" value="Unassembled WGS sequence"/>
</dbReference>
<reference evidence="3 4" key="1">
    <citation type="journal article" date="2018" name="Elife">
        <title>Discovery and characterization of a prevalent human gut bacterial enzyme sufficient for the inactivation of a family of plant toxins.</title>
        <authorList>
            <person name="Koppel N."/>
            <person name="Bisanz J.E."/>
            <person name="Pandelia M.E."/>
            <person name="Turnbaugh P.J."/>
            <person name="Balskus E.P."/>
        </authorList>
    </citation>
    <scope>NUCLEOTIDE SEQUENCE [LARGE SCALE GENOMIC DNA]</scope>
    <source>
        <strain evidence="3 4">OB21 GAM31</strain>
    </source>
</reference>
<dbReference type="RefSeq" id="WP_114616090.1">
    <property type="nucleotide sequence ID" value="NZ_PPTO01000014.1"/>
</dbReference>
<comment type="caution">
    <text evidence="3">The sequence shown here is derived from an EMBL/GenBank/DDBJ whole genome shotgun (WGS) entry which is preliminary data.</text>
</comment>
<comment type="similarity">
    <text evidence="1">Belongs to the bacterial sugar transferase family.</text>
</comment>
<evidence type="ECO:0000313" key="4">
    <source>
        <dbReference type="Proteomes" id="UP000253975"/>
    </source>
</evidence>
<dbReference type="InterPro" id="IPR003362">
    <property type="entry name" value="Bact_transf"/>
</dbReference>
<gene>
    <name evidence="3" type="ORF">C1881_08270</name>
</gene>
<dbReference type="Pfam" id="PF02397">
    <property type="entry name" value="Bac_transf"/>
    <property type="match status" value="1"/>
</dbReference>
<protein>
    <recommendedName>
        <fullName evidence="2">Bacterial sugar transferase domain-containing protein</fullName>
    </recommendedName>
</protein>
<dbReference type="AlphaFoldDB" id="A0A369LEW4"/>
<dbReference type="PANTHER" id="PTHR30576">
    <property type="entry name" value="COLANIC BIOSYNTHESIS UDP-GLUCOSE LIPID CARRIER TRANSFERASE"/>
    <property type="match status" value="1"/>
</dbReference>
<dbReference type="PANTHER" id="PTHR30576:SF10">
    <property type="entry name" value="SLL5057 PROTEIN"/>
    <property type="match status" value="1"/>
</dbReference>
<name>A0A369LEW4_9ACTN</name>
<dbReference type="GO" id="GO:0016780">
    <property type="term" value="F:phosphotransferase activity, for other substituted phosphate groups"/>
    <property type="evidence" value="ECO:0007669"/>
    <property type="project" value="TreeGrafter"/>
</dbReference>
<evidence type="ECO:0000256" key="1">
    <source>
        <dbReference type="ARBA" id="ARBA00006464"/>
    </source>
</evidence>
<accession>A0A369LEW4</accession>
<proteinExistence type="inferred from homology"/>
<sequence length="67" mass="7420">MPTQARFFVLTKGMSVVGPRPMILAEYDQIQARDRYGANDIRPGLTGWAQVNGRDGVTVEQKARLDG</sequence>
<evidence type="ECO:0000313" key="3">
    <source>
        <dbReference type="EMBL" id="RDB56548.1"/>
    </source>
</evidence>
<dbReference type="EMBL" id="PPTO01000014">
    <property type="protein sequence ID" value="RDB56548.1"/>
    <property type="molecule type" value="Genomic_DNA"/>
</dbReference>
<organism evidence="3 4">
    <name type="scientific">Slackia isoflavoniconvertens</name>
    <dbReference type="NCBI Taxonomy" id="572010"/>
    <lineage>
        <taxon>Bacteria</taxon>
        <taxon>Bacillati</taxon>
        <taxon>Actinomycetota</taxon>
        <taxon>Coriobacteriia</taxon>
        <taxon>Eggerthellales</taxon>
        <taxon>Eggerthellaceae</taxon>
        <taxon>Slackia</taxon>
    </lineage>
</organism>